<comment type="similarity">
    <text evidence="2">Belongs to the bacterial solute-binding protein 8 family.</text>
</comment>
<keyword evidence="4 5" id="KW-0732">Signal</keyword>
<evidence type="ECO:0000256" key="4">
    <source>
        <dbReference type="ARBA" id="ARBA00022729"/>
    </source>
</evidence>
<dbReference type="InterPro" id="IPR002491">
    <property type="entry name" value="ABC_transptr_periplasmic_BD"/>
</dbReference>
<feature type="domain" description="Fe/B12 periplasmic-binding" evidence="6">
    <location>
        <begin position="64"/>
        <end position="311"/>
    </location>
</feature>
<name>A0A2S6HS57_9FIRM</name>
<dbReference type="Gene3D" id="3.40.50.1980">
    <property type="entry name" value="Nitrogenase molybdenum iron protein domain"/>
    <property type="match status" value="2"/>
</dbReference>
<dbReference type="Proteomes" id="UP000237749">
    <property type="component" value="Unassembled WGS sequence"/>
</dbReference>
<organism evidence="7 8">
    <name type="scientific">Lacrimispora xylanisolvens</name>
    <dbReference type="NCBI Taxonomy" id="384636"/>
    <lineage>
        <taxon>Bacteria</taxon>
        <taxon>Bacillati</taxon>
        <taxon>Bacillota</taxon>
        <taxon>Clostridia</taxon>
        <taxon>Lachnospirales</taxon>
        <taxon>Lachnospiraceae</taxon>
        <taxon>Lacrimispora</taxon>
    </lineage>
</organism>
<evidence type="ECO:0000313" key="7">
    <source>
        <dbReference type="EMBL" id="PPK80483.1"/>
    </source>
</evidence>
<evidence type="ECO:0000259" key="6">
    <source>
        <dbReference type="PROSITE" id="PS50983"/>
    </source>
</evidence>
<feature type="chain" id="PRO_5015448052" evidence="5">
    <location>
        <begin position="31"/>
        <end position="311"/>
    </location>
</feature>
<keyword evidence="3" id="KW-0813">Transport</keyword>
<dbReference type="PANTHER" id="PTHR30532:SF29">
    <property type="entry name" value="FE(3+) DICITRATE-BINDING PERIPLASMIC PROTEIN"/>
    <property type="match status" value="1"/>
</dbReference>
<gene>
    <name evidence="7" type="ORF">BXY41_10673</name>
</gene>
<dbReference type="AlphaFoldDB" id="A0A2S6HS57"/>
<sequence length="311" mass="35001">MFRQIKQKTIFILALSIIFVLSGCSNSAKTEEESKEESVSRESDSTKSKIIHMDYGDVEIPENPQNVIITFNQGDLIALGIIPVGATFSEGSAFEELAENITQIDGWEINPEELLSLKPDLIIWGSYDEKSYETLSKIAPTLAGDFYSMSYEERLRFFGEIFNREEKAEDLIQGFNSKLKETQAKLDKAGLSDKKITCIEVIGDTVRAYQFGRGGNLVYNMLGLSAPEKLNEAFKDKTSIDISYEVLPEYMGDYILLNTGKDKLADNKVWENISAVKEGRLIQASSNMFWFNDILSLSKQIDIIANSMLEK</sequence>
<dbReference type="GO" id="GO:0030288">
    <property type="term" value="C:outer membrane-bounded periplasmic space"/>
    <property type="evidence" value="ECO:0007669"/>
    <property type="project" value="TreeGrafter"/>
</dbReference>
<evidence type="ECO:0000256" key="3">
    <source>
        <dbReference type="ARBA" id="ARBA00022448"/>
    </source>
</evidence>
<dbReference type="PROSITE" id="PS51257">
    <property type="entry name" value="PROKAR_LIPOPROTEIN"/>
    <property type="match status" value="1"/>
</dbReference>
<dbReference type="PROSITE" id="PS50983">
    <property type="entry name" value="FE_B12_PBP"/>
    <property type="match status" value="1"/>
</dbReference>
<evidence type="ECO:0000256" key="1">
    <source>
        <dbReference type="ARBA" id="ARBA00004196"/>
    </source>
</evidence>
<evidence type="ECO:0000313" key="8">
    <source>
        <dbReference type="Proteomes" id="UP000237749"/>
    </source>
</evidence>
<dbReference type="Pfam" id="PF01497">
    <property type="entry name" value="Peripla_BP_2"/>
    <property type="match status" value="1"/>
</dbReference>
<dbReference type="SUPFAM" id="SSF53807">
    <property type="entry name" value="Helical backbone' metal receptor"/>
    <property type="match status" value="1"/>
</dbReference>
<dbReference type="InterPro" id="IPR051313">
    <property type="entry name" value="Bact_iron-sidero_bind"/>
</dbReference>
<reference evidence="7 8" key="1">
    <citation type="submission" date="2018-02" db="EMBL/GenBank/DDBJ databases">
        <title>Genomic Encyclopedia of Archaeal and Bacterial Type Strains, Phase II (KMG-II): from individual species to whole genera.</title>
        <authorList>
            <person name="Goeker M."/>
        </authorList>
    </citation>
    <scope>NUCLEOTIDE SEQUENCE [LARGE SCALE GENOMIC DNA]</scope>
    <source>
        <strain evidence="7 8">DSM 3808</strain>
    </source>
</reference>
<dbReference type="RefSeq" id="WP_104437184.1">
    <property type="nucleotide sequence ID" value="NZ_PTJA01000006.1"/>
</dbReference>
<feature type="signal peptide" evidence="5">
    <location>
        <begin position="1"/>
        <end position="30"/>
    </location>
</feature>
<dbReference type="GO" id="GO:1901678">
    <property type="term" value="P:iron coordination entity transport"/>
    <property type="evidence" value="ECO:0007669"/>
    <property type="project" value="UniProtKB-ARBA"/>
</dbReference>
<dbReference type="OrthoDB" id="9812528at2"/>
<comment type="caution">
    <text evidence="7">The sequence shown here is derived from an EMBL/GenBank/DDBJ whole genome shotgun (WGS) entry which is preliminary data.</text>
</comment>
<dbReference type="EMBL" id="PTJA01000006">
    <property type="protein sequence ID" value="PPK80483.1"/>
    <property type="molecule type" value="Genomic_DNA"/>
</dbReference>
<accession>A0A2S6HS57</accession>
<keyword evidence="8" id="KW-1185">Reference proteome</keyword>
<protein>
    <submittedName>
        <fullName evidence="7">Iron complex transport system substrate-binding protein</fullName>
    </submittedName>
</protein>
<evidence type="ECO:0000256" key="2">
    <source>
        <dbReference type="ARBA" id="ARBA00008814"/>
    </source>
</evidence>
<proteinExistence type="inferred from homology"/>
<comment type="subcellular location">
    <subcellularLocation>
        <location evidence="1">Cell envelope</location>
    </subcellularLocation>
</comment>
<evidence type="ECO:0000256" key="5">
    <source>
        <dbReference type="SAM" id="SignalP"/>
    </source>
</evidence>
<dbReference type="PANTHER" id="PTHR30532">
    <property type="entry name" value="IRON III DICITRATE-BINDING PERIPLASMIC PROTEIN"/>
    <property type="match status" value="1"/>
</dbReference>